<keyword evidence="2" id="KW-1185">Reference proteome</keyword>
<sequence>MSHYFWENENNIPSSEWAQSNIEDFHPDQASSKSPHPFDVQHVAYAGSWTSESTVKERPGMKNFQAEHVIPGYSYYNDAQHVTLTVSQDSASMVGRQPDMDYCHQEDAFSDSAYPPDGKSYHAASLNSYSTVIFTDQQPGHILGYGEVERITYGTTALPPPPPPQHARRGPRRCNVCECIVRGLPDRLLCAHCLSGSQRPENVKWDRFVNINSSASSDTSEVIGYPETKHFSEQEWDDQASLTMEPVVHSGFLA</sequence>
<evidence type="ECO:0000313" key="2">
    <source>
        <dbReference type="Proteomes" id="UP000193144"/>
    </source>
</evidence>
<gene>
    <name evidence="1" type="ORF">BCR34DRAFT_114367</name>
</gene>
<dbReference type="AlphaFoldDB" id="A0A1Y1YQI5"/>
<dbReference type="EMBL" id="MCFA01000185">
    <property type="protein sequence ID" value="ORY00301.1"/>
    <property type="molecule type" value="Genomic_DNA"/>
</dbReference>
<name>A0A1Y1YQI5_9PLEO</name>
<evidence type="ECO:0000313" key="1">
    <source>
        <dbReference type="EMBL" id="ORY00301.1"/>
    </source>
</evidence>
<protein>
    <submittedName>
        <fullName evidence="1">Uncharacterized protein</fullName>
    </submittedName>
</protein>
<proteinExistence type="predicted"/>
<organism evidence="1 2">
    <name type="scientific">Clohesyomyces aquaticus</name>
    <dbReference type="NCBI Taxonomy" id="1231657"/>
    <lineage>
        <taxon>Eukaryota</taxon>
        <taxon>Fungi</taxon>
        <taxon>Dikarya</taxon>
        <taxon>Ascomycota</taxon>
        <taxon>Pezizomycotina</taxon>
        <taxon>Dothideomycetes</taxon>
        <taxon>Pleosporomycetidae</taxon>
        <taxon>Pleosporales</taxon>
        <taxon>Lindgomycetaceae</taxon>
        <taxon>Clohesyomyces</taxon>
    </lineage>
</organism>
<accession>A0A1Y1YQI5</accession>
<comment type="caution">
    <text evidence="1">The sequence shown here is derived from an EMBL/GenBank/DDBJ whole genome shotgun (WGS) entry which is preliminary data.</text>
</comment>
<reference evidence="1 2" key="1">
    <citation type="submission" date="2016-07" db="EMBL/GenBank/DDBJ databases">
        <title>Pervasive Adenine N6-methylation of Active Genes in Fungi.</title>
        <authorList>
            <consortium name="DOE Joint Genome Institute"/>
            <person name="Mondo S.J."/>
            <person name="Dannebaum R.O."/>
            <person name="Kuo R.C."/>
            <person name="Labutti K."/>
            <person name="Haridas S."/>
            <person name="Kuo A."/>
            <person name="Salamov A."/>
            <person name="Ahrendt S.R."/>
            <person name="Lipzen A."/>
            <person name="Sullivan W."/>
            <person name="Andreopoulos W.B."/>
            <person name="Clum A."/>
            <person name="Lindquist E."/>
            <person name="Daum C."/>
            <person name="Ramamoorthy G.K."/>
            <person name="Gryganskyi A."/>
            <person name="Culley D."/>
            <person name="Magnuson J.K."/>
            <person name="James T.Y."/>
            <person name="O'Malley M.A."/>
            <person name="Stajich J.E."/>
            <person name="Spatafora J.W."/>
            <person name="Visel A."/>
            <person name="Grigoriev I.V."/>
        </authorList>
    </citation>
    <scope>NUCLEOTIDE SEQUENCE [LARGE SCALE GENOMIC DNA]</scope>
    <source>
        <strain evidence="1 2">CBS 115471</strain>
    </source>
</reference>
<dbReference type="Proteomes" id="UP000193144">
    <property type="component" value="Unassembled WGS sequence"/>
</dbReference>